<dbReference type="EMBL" id="JBHTCO010000045">
    <property type="protein sequence ID" value="MFC7395441.1"/>
    <property type="molecule type" value="Genomic_DNA"/>
</dbReference>
<dbReference type="InterPro" id="IPR027479">
    <property type="entry name" value="S-Me-THD_N_sf"/>
</dbReference>
<dbReference type="Gene3D" id="3.40.1610.10">
    <property type="entry name" value="CV3147-like domain"/>
    <property type="match status" value="1"/>
</dbReference>
<dbReference type="InterPro" id="IPR010318">
    <property type="entry name" value="S-Me-THD_N"/>
</dbReference>
<proteinExistence type="predicted"/>
<evidence type="ECO:0000259" key="2">
    <source>
        <dbReference type="Pfam" id="PF20906"/>
    </source>
</evidence>
<dbReference type="Pfam" id="PF20906">
    <property type="entry name" value="S-Me-THD_C"/>
    <property type="match status" value="1"/>
</dbReference>
<feature type="domain" description="S-Me-THD-like C-terminal" evidence="2">
    <location>
        <begin position="173"/>
        <end position="326"/>
    </location>
</feature>
<gene>
    <name evidence="3" type="ORF">ACFQRG_21265</name>
</gene>
<dbReference type="Gene3D" id="2.40.390.10">
    <property type="entry name" value="CV3147-like"/>
    <property type="match status" value="1"/>
</dbReference>
<evidence type="ECO:0000259" key="1">
    <source>
        <dbReference type="Pfam" id="PF06032"/>
    </source>
</evidence>
<feature type="domain" description="S-Me-THD N-terminal" evidence="1">
    <location>
        <begin position="12"/>
        <end position="146"/>
    </location>
</feature>
<dbReference type="RefSeq" id="WP_380970033.1">
    <property type="nucleotide sequence ID" value="NZ_JBHTCO010000045.1"/>
</dbReference>
<name>A0ABW2Q1B9_9BACL</name>
<reference evidence="4" key="1">
    <citation type="journal article" date="2019" name="Int. J. Syst. Evol. Microbiol.">
        <title>The Global Catalogue of Microorganisms (GCM) 10K type strain sequencing project: providing services to taxonomists for standard genome sequencing and annotation.</title>
        <authorList>
            <consortium name="The Broad Institute Genomics Platform"/>
            <consortium name="The Broad Institute Genome Sequencing Center for Infectious Disease"/>
            <person name="Wu L."/>
            <person name="Ma J."/>
        </authorList>
    </citation>
    <scope>NUCLEOTIDE SEQUENCE [LARGE SCALE GENOMIC DNA]</scope>
    <source>
        <strain evidence="4">CGMCC 1.16305</strain>
    </source>
</reference>
<dbReference type="Pfam" id="PF06032">
    <property type="entry name" value="S-Me-THD_N"/>
    <property type="match status" value="1"/>
</dbReference>
<dbReference type="InterPro" id="IPR024071">
    <property type="entry name" value="S-Me-THD_C_sf"/>
</dbReference>
<dbReference type="InterPro" id="IPR048350">
    <property type="entry name" value="S-Me-THD-like_C"/>
</dbReference>
<accession>A0ABW2Q1B9</accession>
<evidence type="ECO:0000313" key="4">
    <source>
        <dbReference type="Proteomes" id="UP001596505"/>
    </source>
</evidence>
<keyword evidence="4" id="KW-1185">Reference proteome</keyword>
<organism evidence="3 4">
    <name type="scientific">Scopulibacillus cellulosilyticus</name>
    <dbReference type="NCBI Taxonomy" id="2665665"/>
    <lineage>
        <taxon>Bacteria</taxon>
        <taxon>Bacillati</taxon>
        <taxon>Bacillota</taxon>
        <taxon>Bacilli</taxon>
        <taxon>Bacillales</taxon>
        <taxon>Sporolactobacillaceae</taxon>
        <taxon>Scopulibacillus</taxon>
    </lineage>
</organism>
<comment type="caution">
    <text evidence="3">The sequence shown here is derived from an EMBL/GenBank/DDBJ whole genome shotgun (WGS) entry which is preliminary data.</text>
</comment>
<sequence length="351" mass="36989">MNVISLDQETVKAAVYGGAVLGGGGGGWISEGLENGRLALELGDPKLVAAGELNDEDIVVSVALVGAPAAKDQYVKPSHYVRAIQLLSEKAGGNIAGIITNENGGGTTINGWIQSALTGLTVVDAPCNGRAHPTGTMGSLNLTELDDYVSHQAAVGGKGDRYVESVVSGNLDKVSSVVRYLSIQAGGVVAVARNPVSVGHVKENGAPGAIQQAIEIGRSYLSHASGESIIQEVVSKLNGRILTSEEVTDARLETKGGFDVGTVRLSDYELSFWNEYMTAEKDEERLGTFPDLIMTLDTRTGKPVVTAEVQKGQHLTVIHVPKEHLLLSTTMKNSKLLKAIEPIIEKKVVSL</sequence>
<protein>
    <submittedName>
        <fullName evidence="3">DUF917 domain-containing protein</fullName>
    </submittedName>
</protein>
<evidence type="ECO:0000313" key="3">
    <source>
        <dbReference type="EMBL" id="MFC7395441.1"/>
    </source>
</evidence>
<dbReference type="SUPFAM" id="SSF160991">
    <property type="entry name" value="CV3147-like"/>
    <property type="match status" value="1"/>
</dbReference>
<dbReference type="Proteomes" id="UP001596505">
    <property type="component" value="Unassembled WGS sequence"/>
</dbReference>